<sequence>MDDDVEIEMSPLCQELTDSGKTVQVEIYRGEKKGWILEVVDEEGTSTVWNELFATDADALEELKATIRDEGIDVLIGKSE</sequence>
<organism evidence="1">
    <name type="scientific">Halomonas sp. H10-59</name>
    <dbReference type="NCBI Taxonomy" id="2950874"/>
    <lineage>
        <taxon>Bacteria</taxon>
        <taxon>Pseudomonadati</taxon>
        <taxon>Pseudomonadota</taxon>
        <taxon>Gammaproteobacteria</taxon>
        <taxon>Oceanospirillales</taxon>
        <taxon>Halomonadaceae</taxon>
        <taxon>Halomonas</taxon>
    </lineage>
</organism>
<dbReference type="RefSeq" id="WP_348814498.1">
    <property type="nucleotide sequence ID" value="NZ_CP098828.1"/>
</dbReference>
<gene>
    <name evidence="1" type="ORF">NFG57_13055</name>
</gene>
<proteinExistence type="predicted"/>
<protein>
    <submittedName>
        <fullName evidence="1">Uncharacterized protein</fullName>
    </submittedName>
</protein>
<accession>A0AAU7KPW5</accession>
<dbReference type="AlphaFoldDB" id="A0AAU7KPW5"/>
<reference evidence="1" key="1">
    <citation type="submission" date="2022-06" db="EMBL/GenBank/DDBJ databases">
        <title>A novel DMS-producing enzyme.</title>
        <authorList>
            <person name="Zhang Y."/>
        </authorList>
    </citation>
    <scope>NUCLEOTIDE SEQUENCE</scope>
    <source>
        <strain evidence="1">H10-59</strain>
    </source>
</reference>
<evidence type="ECO:0000313" key="1">
    <source>
        <dbReference type="EMBL" id="XBO73757.1"/>
    </source>
</evidence>
<dbReference type="EMBL" id="CP098828">
    <property type="protein sequence ID" value="XBO73757.1"/>
    <property type="molecule type" value="Genomic_DNA"/>
</dbReference>
<name>A0AAU7KPW5_9GAMM</name>